<sequence>MRKQKWMMMGITAVVCSAMFVPGAFAKDKDDSYSVTPSIFAPGPSSAAVVQKTDAVAGTQSAGNAFTFAPIVNEKEEN</sequence>
<evidence type="ECO:0000313" key="3">
    <source>
        <dbReference type="Proteomes" id="UP000036061"/>
    </source>
</evidence>
<protein>
    <recommendedName>
        <fullName evidence="4">Phosphatase</fullName>
    </recommendedName>
</protein>
<evidence type="ECO:0000313" key="2">
    <source>
        <dbReference type="EMBL" id="AWX55091.1"/>
    </source>
</evidence>
<dbReference type="Proteomes" id="UP000036061">
    <property type="component" value="Chromosome"/>
</dbReference>
<gene>
    <name evidence="2" type="ORF">AB432_008600</name>
</gene>
<dbReference type="RefSeq" id="WP_048031924.1">
    <property type="nucleotide sequence ID" value="NZ_CP030117.1"/>
</dbReference>
<proteinExistence type="predicted"/>
<feature type="signal peptide" evidence="1">
    <location>
        <begin position="1"/>
        <end position="26"/>
    </location>
</feature>
<feature type="chain" id="PRO_5016262315" description="Phosphatase" evidence="1">
    <location>
        <begin position="27"/>
        <end position="78"/>
    </location>
</feature>
<keyword evidence="1" id="KW-0732">Signal</keyword>
<dbReference type="AlphaFoldDB" id="A0A2Z4MFG0"/>
<accession>A0A2Z4MFG0</accession>
<name>A0A2Z4MFG0_BREBE</name>
<evidence type="ECO:0000256" key="1">
    <source>
        <dbReference type="SAM" id="SignalP"/>
    </source>
</evidence>
<evidence type="ECO:0008006" key="4">
    <source>
        <dbReference type="Google" id="ProtNLM"/>
    </source>
</evidence>
<organism evidence="2 3">
    <name type="scientific">Brevibacillus brevis</name>
    <name type="common">Bacillus brevis</name>
    <dbReference type="NCBI Taxonomy" id="1393"/>
    <lineage>
        <taxon>Bacteria</taxon>
        <taxon>Bacillati</taxon>
        <taxon>Bacillota</taxon>
        <taxon>Bacilli</taxon>
        <taxon>Bacillales</taxon>
        <taxon>Paenibacillaceae</taxon>
        <taxon>Brevibacillus</taxon>
    </lineage>
</organism>
<reference evidence="2 3" key="1">
    <citation type="journal article" date="2015" name="Genome Announc.">
        <title>Draft Genome Sequence of Brevibacillus brevis DZQ7, a Plant Growth-Promoting Rhizobacterium with Broad-Spectrum Antimicrobial Activity.</title>
        <authorList>
            <person name="Hou Q."/>
            <person name="Wang C."/>
            <person name="Hou X."/>
            <person name="Xia Z."/>
            <person name="Ye J."/>
            <person name="Liu K."/>
            <person name="Liu H."/>
            <person name="Wang J."/>
            <person name="Guo H."/>
            <person name="Yu X."/>
            <person name="Yang Y."/>
            <person name="Du B."/>
            <person name="Ding Y."/>
        </authorList>
    </citation>
    <scope>NUCLEOTIDE SEQUENCE [LARGE SCALE GENOMIC DNA]</scope>
    <source>
        <strain evidence="2 3">DZQ7</strain>
    </source>
</reference>
<dbReference type="EMBL" id="CP030117">
    <property type="protein sequence ID" value="AWX55091.1"/>
    <property type="molecule type" value="Genomic_DNA"/>
</dbReference>